<feature type="region of interest" description="Disordered" evidence="1">
    <location>
        <begin position="203"/>
        <end position="284"/>
    </location>
</feature>
<reference evidence="2" key="1">
    <citation type="submission" date="2023-01" db="EMBL/GenBank/DDBJ databases">
        <title>Colletotrichum chrysophilum M932 genome sequence.</title>
        <authorList>
            <person name="Baroncelli R."/>
        </authorList>
    </citation>
    <scope>NUCLEOTIDE SEQUENCE</scope>
    <source>
        <strain evidence="2">M932</strain>
    </source>
</reference>
<dbReference type="AlphaFoldDB" id="A0AAD9A7L4"/>
<comment type="caution">
    <text evidence="2">The sequence shown here is derived from an EMBL/GenBank/DDBJ whole genome shotgun (WGS) entry which is preliminary data.</text>
</comment>
<keyword evidence="3" id="KW-1185">Reference proteome</keyword>
<feature type="region of interest" description="Disordered" evidence="1">
    <location>
        <begin position="571"/>
        <end position="600"/>
    </location>
</feature>
<sequence length="912" mass="102263">MPERSCTDLVLFRPGKNTGTSAERSSMPGPTRRVHIVDADGKPQHSVVSSVSRSPSRQGRRSSSSQSTTNPAPRYRPLHAAAGSRAPPRSSSYHRPSVKGKEPSSFWRQHRRPTSGRNRDDSPGVGPSRQHTWNQESSQPNEKMHSSPNNATYGSYDYITGAYRRPKFHENVPGMVPPDYHPPGPFMNMNSYSSMPGRACGMPPPPVEPAHIPYMSSQALPSVPPPPPPPEATSSLSPDKNRESEEIESLRRELAKVKEDQRAREERQRQEEFEKRVQEEAEKHMKQRMEEIRLAQEAARKELEEAKAQIEKAAREAIEAERQAEEQRRIQEREELEECQRIARAKLEAELRARAEWEQLKEQEAHRLRMDAEAKVEARLAHEQEERRRIQEEEEEKERVRQQIRDEVRLEFMKRERRYISSSSETESFSSRSSLSSSYLSLSTTSRSRSTSSKISARLKAPSCSSCRATKALSIGSSDNVKVLDLQTSDDGVAGSTEGDDKTRNATLDPFMYLEKTSTSPPPNLQRNDIETQEPYWAWEHYSRRLPSGSIPEDAGYTYADLENHALQEGQLASDDDESASSSSTGTDSDDNGSSLGIGGIFEHEASDDEDSDAGTVIAAFDKPRLTPSFVRDDCSRTKGKEVLSVQGTQTERLSNPEMGSPCYGNSRCPSTENPEQNRPKTQELPLNIPAQGEETLPAALIQYLITEDNEEQQQIVLEEFQEGIGNGDGGANLKSHPQQPTMSQAVPERTKNDFLADPQSIAYSLRTRSSRDSPLLPLLAKHISDFEEESSQRNRSSNSCRVPLQSQDMKGSDGSFRPFLQEADYPNWTGEGNSNLLFPFYLGNQGRQSTSSFDLRQVRSTRASSSVSSEYQTEVPMALVPCIMVPLNMIQSAMQGPMFYPGAMDKRDMDR</sequence>
<feature type="compositionally biased region" description="Low complexity" evidence="1">
    <location>
        <begin position="420"/>
        <end position="456"/>
    </location>
</feature>
<feature type="region of interest" description="Disordered" evidence="1">
    <location>
        <begin position="378"/>
        <end position="405"/>
    </location>
</feature>
<feature type="region of interest" description="Disordered" evidence="1">
    <location>
        <begin position="1"/>
        <end position="156"/>
    </location>
</feature>
<feature type="region of interest" description="Disordered" evidence="1">
    <location>
        <begin position="639"/>
        <end position="680"/>
    </location>
</feature>
<evidence type="ECO:0000313" key="2">
    <source>
        <dbReference type="EMBL" id="KAK1842983.1"/>
    </source>
</evidence>
<feature type="compositionally biased region" description="Polar residues" evidence="1">
    <location>
        <begin position="129"/>
        <end position="153"/>
    </location>
</feature>
<gene>
    <name evidence="2" type="ORF">CCHR01_14389</name>
</gene>
<feature type="region of interest" description="Disordered" evidence="1">
    <location>
        <begin position="419"/>
        <end position="460"/>
    </location>
</feature>
<feature type="region of interest" description="Disordered" evidence="1">
    <location>
        <begin position="787"/>
        <end position="814"/>
    </location>
</feature>
<feature type="compositionally biased region" description="Pro residues" evidence="1">
    <location>
        <begin position="222"/>
        <end position="231"/>
    </location>
</feature>
<dbReference type="EMBL" id="JAQOWY010000383">
    <property type="protein sequence ID" value="KAK1842983.1"/>
    <property type="molecule type" value="Genomic_DNA"/>
</dbReference>
<feature type="compositionally biased region" description="Low complexity" evidence="1">
    <location>
        <begin position="580"/>
        <end position="595"/>
    </location>
</feature>
<proteinExistence type="predicted"/>
<name>A0AAD9A7L4_9PEZI</name>
<feature type="compositionally biased region" description="Polar residues" evidence="1">
    <location>
        <begin position="736"/>
        <end position="745"/>
    </location>
</feature>
<feature type="region of interest" description="Disordered" evidence="1">
    <location>
        <begin position="729"/>
        <end position="748"/>
    </location>
</feature>
<accession>A0AAD9A7L4</accession>
<feature type="compositionally biased region" description="Low complexity" evidence="1">
    <location>
        <begin position="46"/>
        <end position="67"/>
    </location>
</feature>
<protein>
    <submittedName>
        <fullName evidence="2">Uncharacterized protein</fullName>
    </submittedName>
</protein>
<dbReference type="CDD" id="cd06503">
    <property type="entry name" value="ATP-synt_Fo_b"/>
    <property type="match status" value="1"/>
</dbReference>
<feature type="compositionally biased region" description="Low complexity" evidence="1">
    <location>
        <begin position="80"/>
        <end position="91"/>
    </location>
</feature>
<feature type="compositionally biased region" description="Basic and acidic residues" evidence="1">
    <location>
        <begin position="239"/>
        <end position="284"/>
    </location>
</feature>
<organism evidence="2 3">
    <name type="scientific">Colletotrichum chrysophilum</name>
    <dbReference type="NCBI Taxonomy" id="1836956"/>
    <lineage>
        <taxon>Eukaryota</taxon>
        <taxon>Fungi</taxon>
        <taxon>Dikarya</taxon>
        <taxon>Ascomycota</taxon>
        <taxon>Pezizomycotina</taxon>
        <taxon>Sordariomycetes</taxon>
        <taxon>Hypocreomycetidae</taxon>
        <taxon>Glomerellales</taxon>
        <taxon>Glomerellaceae</taxon>
        <taxon>Colletotrichum</taxon>
        <taxon>Colletotrichum gloeosporioides species complex</taxon>
    </lineage>
</organism>
<dbReference type="Proteomes" id="UP001243330">
    <property type="component" value="Unassembled WGS sequence"/>
</dbReference>
<evidence type="ECO:0000313" key="3">
    <source>
        <dbReference type="Proteomes" id="UP001243330"/>
    </source>
</evidence>
<evidence type="ECO:0000256" key="1">
    <source>
        <dbReference type="SAM" id="MobiDB-lite"/>
    </source>
</evidence>